<keyword evidence="3" id="KW-1185">Reference proteome</keyword>
<feature type="compositionally biased region" description="Polar residues" evidence="1">
    <location>
        <begin position="26"/>
        <end position="38"/>
    </location>
</feature>
<evidence type="ECO:0000256" key="1">
    <source>
        <dbReference type="SAM" id="MobiDB-lite"/>
    </source>
</evidence>
<reference evidence="3" key="1">
    <citation type="submission" date="2012-06" db="EMBL/GenBank/DDBJ databases">
        <title>The genome sequence of Coniosporium apollinis CBS 100218.</title>
        <authorList>
            <consortium name="The Broad Institute Genome Sequencing Platform"/>
            <person name="Cuomo C."/>
            <person name="Gorbushina A."/>
            <person name="Noack S."/>
            <person name="Walker B."/>
            <person name="Young S.K."/>
            <person name="Zeng Q."/>
            <person name="Gargeya S."/>
            <person name="Fitzgerald M."/>
            <person name="Haas B."/>
            <person name="Abouelleil A."/>
            <person name="Alvarado L."/>
            <person name="Arachchi H.M."/>
            <person name="Berlin A.M."/>
            <person name="Chapman S.B."/>
            <person name="Goldberg J."/>
            <person name="Griggs A."/>
            <person name="Gujja S."/>
            <person name="Hansen M."/>
            <person name="Howarth C."/>
            <person name="Imamovic A."/>
            <person name="Larimer J."/>
            <person name="McCowan C."/>
            <person name="Montmayeur A."/>
            <person name="Murphy C."/>
            <person name="Neiman D."/>
            <person name="Pearson M."/>
            <person name="Priest M."/>
            <person name="Roberts A."/>
            <person name="Saif S."/>
            <person name="Shea T."/>
            <person name="Sisk P."/>
            <person name="Sykes S."/>
            <person name="Wortman J."/>
            <person name="Nusbaum C."/>
            <person name="Birren B."/>
        </authorList>
    </citation>
    <scope>NUCLEOTIDE SEQUENCE [LARGE SCALE GENOMIC DNA]</scope>
    <source>
        <strain evidence="3">CBS 100218</strain>
    </source>
</reference>
<dbReference type="STRING" id="1168221.R7YTG4"/>
<gene>
    <name evidence="2" type="ORF">W97_04459</name>
</gene>
<feature type="region of interest" description="Disordered" evidence="1">
    <location>
        <begin position="128"/>
        <end position="175"/>
    </location>
</feature>
<feature type="region of interest" description="Disordered" evidence="1">
    <location>
        <begin position="275"/>
        <end position="329"/>
    </location>
</feature>
<dbReference type="Proteomes" id="UP000016924">
    <property type="component" value="Unassembled WGS sequence"/>
</dbReference>
<feature type="compositionally biased region" description="Polar residues" evidence="1">
    <location>
        <begin position="77"/>
        <end position="108"/>
    </location>
</feature>
<dbReference type="HOGENOM" id="CLU_035845_0_1_1"/>
<name>R7YTG4_CONA1</name>
<dbReference type="GeneID" id="19901770"/>
<protein>
    <submittedName>
        <fullName evidence="2">Uncharacterized protein</fullName>
    </submittedName>
</protein>
<dbReference type="RefSeq" id="XP_007780539.1">
    <property type="nucleotide sequence ID" value="XM_007782349.1"/>
</dbReference>
<feature type="compositionally biased region" description="Low complexity" evidence="1">
    <location>
        <begin position="129"/>
        <end position="144"/>
    </location>
</feature>
<accession>R7YTG4</accession>
<evidence type="ECO:0000313" key="3">
    <source>
        <dbReference type="Proteomes" id="UP000016924"/>
    </source>
</evidence>
<proteinExistence type="predicted"/>
<feature type="compositionally biased region" description="Basic and acidic residues" evidence="1">
    <location>
        <begin position="287"/>
        <end position="298"/>
    </location>
</feature>
<feature type="region of interest" description="Disordered" evidence="1">
    <location>
        <begin position="1"/>
        <end position="116"/>
    </location>
</feature>
<dbReference type="eggNOG" id="ENOG502SQG8">
    <property type="taxonomic scope" value="Eukaryota"/>
</dbReference>
<organism evidence="2 3">
    <name type="scientific">Coniosporium apollinis (strain CBS 100218)</name>
    <name type="common">Rock-inhabiting black yeast</name>
    <dbReference type="NCBI Taxonomy" id="1168221"/>
    <lineage>
        <taxon>Eukaryota</taxon>
        <taxon>Fungi</taxon>
        <taxon>Dikarya</taxon>
        <taxon>Ascomycota</taxon>
        <taxon>Pezizomycotina</taxon>
        <taxon>Dothideomycetes</taxon>
        <taxon>Dothideomycetes incertae sedis</taxon>
        <taxon>Coniosporium</taxon>
    </lineage>
</organism>
<sequence>MSNAPTLIDLPPPPSDPVTPSDIPGTPNSTTTSMSELSTVAIKDGHRGHLHHHHHHPQPLDAERADRISRLAGLERVSTTRTPSGLANAATSSGSYSGPGQQNPNNPASGAGFFDTTNPQLLYHRERSTVGSASATGSVGGRTTWASGSDVYDPDKMSEDQDAEVETSSVGGMSDEAGSLVAFGEGARTPARQLSGLQSPAVGGGPKVAMNTQGTSASAMLSASAVPSYLRDREREREQTVLMQMTPAADPQAQDARMIDGMTYDSGVVDTANRTPLPAYASGATDTAERNMRERAEGGDGVADGRMGFPDEGANGGRGMGKLNFAGKR</sequence>
<evidence type="ECO:0000313" key="2">
    <source>
        <dbReference type="EMBL" id="EON65222.1"/>
    </source>
</evidence>
<dbReference type="OMA" id="NEDARMV"/>
<dbReference type="OrthoDB" id="5315820at2759"/>
<dbReference type="AlphaFoldDB" id="R7YTG4"/>
<feature type="compositionally biased region" description="Basic residues" evidence="1">
    <location>
        <begin position="46"/>
        <end position="57"/>
    </location>
</feature>
<dbReference type="EMBL" id="JH767572">
    <property type="protein sequence ID" value="EON65222.1"/>
    <property type="molecule type" value="Genomic_DNA"/>
</dbReference>